<dbReference type="EMBL" id="CADCXU010016544">
    <property type="protein sequence ID" value="CAB0005559.1"/>
    <property type="molecule type" value="Genomic_DNA"/>
</dbReference>
<feature type="non-terminal residue" evidence="2">
    <location>
        <position position="147"/>
    </location>
</feature>
<organism evidence="2 3">
    <name type="scientific">Nesidiocoris tenuis</name>
    <dbReference type="NCBI Taxonomy" id="355587"/>
    <lineage>
        <taxon>Eukaryota</taxon>
        <taxon>Metazoa</taxon>
        <taxon>Ecdysozoa</taxon>
        <taxon>Arthropoda</taxon>
        <taxon>Hexapoda</taxon>
        <taxon>Insecta</taxon>
        <taxon>Pterygota</taxon>
        <taxon>Neoptera</taxon>
        <taxon>Paraneoptera</taxon>
        <taxon>Hemiptera</taxon>
        <taxon>Heteroptera</taxon>
        <taxon>Panheteroptera</taxon>
        <taxon>Cimicomorpha</taxon>
        <taxon>Miridae</taxon>
        <taxon>Dicyphina</taxon>
        <taxon>Nesidiocoris</taxon>
    </lineage>
</organism>
<dbReference type="Proteomes" id="UP000479000">
    <property type="component" value="Unassembled WGS sequence"/>
</dbReference>
<gene>
    <name evidence="2" type="ORF">NTEN_LOCUS11036</name>
</gene>
<evidence type="ECO:0000313" key="3">
    <source>
        <dbReference type="Proteomes" id="UP000479000"/>
    </source>
</evidence>
<feature type="region of interest" description="Disordered" evidence="1">
    <location>
        <begin position="1"/>
        <end position="30"/>
    </location>
</feature>
<dbReference type="AlphaFoldDB" id="A0A6H5GW94"/>
<name>A0A6H5GW94_9HEMI</name>
<protein>
    <submittedName>
        <fullName evidence="2">Uncharacterized protein</fullName>
    </submittedName>
</protein>
<evidence type="ECO:0000313" key="2">
    <source>
        <dbReference type="EMBL" id="CAB0005559.1"/>
    </source>
</evidence>
<feature type="compositionally biased region" description="Basic and acidic residues" evidence="1">
    <location>
        <begin position="12"/>
        <end position="30"/>
    </location>
</feature>
<accession>A0A6H5GW94</accession>
<keyword evidence="3" id="KW-1185">Reference proteome</keyword>
<proteinExistence type="predicted"/>
<reference evidence="2 3" key="1">
    <citation type="submission" date="2020-02" db="EMBL/GenBank/DDBJ databases">
        <authorList>
            <person name="Ferguson B K."/>
        </authorList>
    </citation>
    <scope>NUCLEOTIDE SEQUENCE [LARGE SCALE GENOMIC DNA]</scope>
</reference>
<sequence>MDEEGDSLYSEGKGKTSDKTDKDSRVDKVANDGMIDIDDEDDYLLYLEPILERVHRRFYRIIDKAGRGALQGIPWRSFKAGCETLQGIPWRSFKAGCKTLQGIPWRSLKAGREALQGIPWRSFKAGREALQGIPWRSFKAGREALQG</sequence>
<evidence type="ECO:0000256" key="1">
    <source>
        <dbReference type="SAM" id="MobiDB-lite"/>
    </source>
</evidence>